<feature type="transmembrane region" description="Helical" evidence="6">
    <location>
        <begin position="322"/>
        <end position="342"/>
    </location>
</feature>
<feature type="transmembrane region" description="Helical" evidence="6">
    <location>
        <begin position="140"/>
        <end position="162"/>
    </location>
</feature>
<comment type="caution">
    <text evidence="7">The sequence shown here is derived from an EMBL/GenBank/DDBJ whole genome shotgun (WGS) entry which is preliminary data.</text>
</comment>
<name>A0A2S5AA03_9SPHI</name>
<feature type="transmembrane region" description="Helical" evidence="6">
    <location>
        <begin position="168"/>
        <end position="186"/>
    </location>
</feature>
<comment type="similarity">
    <text evidence="2">Belongs to the TerC family.</text>
</comment>
<feature type="transmembrane region" description="Helical" evidence="6">
    <location>
        <begin position="262"/>
        <end position="284"/>
    </location>
</feature>
<dbReference type="EMBL" id="PQVF01000001">
    <property type="protein sequence ID" value="POY39346.1"/>
    <property type="molecule type" value="Genomic_DNA"/>
</dbReference>
<organism evidence="7 8">
    <name type="scientific">Solitalea longa</name>
    <dbReference type="NCBI Taxonomy" id="2079460"/>
    <lineage>
        <taxon>Bacteria</taxon>
        <taxon>Pseudomonadati</taxon>
        <taxon>Bacteroidota</taxon>
        <taxon>Sphingobacteriia</taxon>
        <taxon>Sphingobacteriales</taxon>
        <taxon>Sphingobacteriaceae</taxon>
        <taxon>Solitalea</taxon>
    </lineage>
</organism>
<protein>
    <recommendedName>
        <fullName evidence="9">Tellurium resistance protein TerC</fullName>
    </recommendedName>
</protein>
<reference evidence="7 8" key="1">
    <citation type="submission" date="2018-01" db="EMBL/GenBank/DDBJ databases">
        <authorList>
            <person name="Gaut B.S."/>
            <person name="Morton B.R."/>
            <person name="Clegg M.T."/>
            <person name="Duvall M.R."/>
        </authorList>
    </citation>
    <scope>NUCLEOTIDE SEQUENCE [LARGE SCALE GENOMIC DNA]</scope>
    <source>
        <strain evidence="7 8">HR-AV</strain>
    </source>
</reference>
<dbReference type="NCBIfam" id="TIGR03718">
    <property type="entry name" value="R_switched_Alx"/>
    <property type="match status" value="1"/>
</dbReference>
<dbReference type="PANTHER" id="PTHR30238:SF0">
    <property type="entry name" value="THYLAKOID MEMBRANE PROTEIN TERC, CHLOROPLASTIC"/>
    <property type="match status" value="1"/>
</dbReference>
<comment type="subcellular location">
    <subcellularLocation>
        <location evidence="1">Membrane</location>
        <topology evidence="1">Multi-pass membrane protein</topology>
    </subcellularLocation>
</comment>
<evidence type="ECO:0000313" key="8">
    <source>
        <dbReference type="Proteomes" id="UP000236893"/>
    </source>
</evidence>
<evidence type="ECO:0000256" key="2">
    <source>
        <dbReference type="ARBA" id="ARBA00007511"/>
    </source>
</evidence>
<proteinExistence type="inferred from homology"/>
<evidence type="ECO:0000256" key="3">
    <source>
        <dbReference type="ARBA" id="ARBA00022692"/>
    </source>
</evidence>
<evidence type="ECO:0000256" key="5">
    <source>
        <dbReference type="ARBA" id="ARBA00023136"/>
    </source>
</evidence>
<dbReference type="RefSeq" id="WP_103787448.1">
    <property type="nucleotide sequence ID" value="NZ_PQVF01000001.1"/>
</dbReference>
<dbReference type="Proteomes" id="UP000236893">
    <property type="component" value="Unassembled WGS sequence"/>
</dbReference>
<dbReference type="Pfam" id="PF03741">
    <property type="entry name" value="TerC"/>
    <property type="match status" value="1"/>
</dbReference>
<evidence type="ECO:0000313" key="7">
    <source>
        <dbReference type="EMBL" id="POY39346.1"/>
    </source>
</evidence>
<dbReference type="InterPro" id="IPR022369">
    <property type="entry name" value="Integral_membrane_TerC_rswitch"/>
</dbReference>
<dbReference type="InterPro" id="IPR005496">
    <property type="entry name" value="Integral_membrane_TerC"/>
</dbReference>
<feature type="transmembrane region" description="Helical" evidence="6">
    <location>
        <begin position="6"/>
        <end position="26"/>
    </location>
</feature>
<keyword evidence="8" id="KW-1185">Reference proteome</keyword>
<dbReference type="AlphaFoldDB" id="A0A2S5AA03"/>
<accession>A0A2S5AA03</accession>
<keyword evidence="5 6" id="KW-0472">Membrane</keyword>
<keyword evidence="4 6" id="KW-1133">Transmembrane helix</keyword>
<gene>
    <name evidence="7" type="ORF">C3K47_02280</name>
</gene>
<feature type="transmembrane region" description="Helical" evidence="6">
    <location>
        <begin position="233"/>
        <end position="256"/>
    </location>
</feature>
<evidence type="ECO:0008006" key="9">
    <source>
        <dbReference type="Google" id="ProtNLM"/>
    </source>
</evidence>
<keyword evidence="3 6" id="KW-0812">Transmembrane</keyword>
<feature type="transmembrane region" description="Helical" evidence="6">
    <location>
        <begin position="113"/>
        <end position="133"/>
    </location>
</feature>
<dbReference type="GO" id="GO:0016020">
    <property type="term" value="C:membrane"/>
    <property type="evidence" value="ECO:0007669"/>
    <property type="project" value="UniProtKB-SubCell"/>
</dbReference>
<feature type="transmembrane region" description="Helical" evidence="6">
    <location>
        <begin position="38"/>
        <end position="58"/>
    </location>
</feature>
<dbReference type="OrthoDB" id="9783692at2"/>
<sequence>MSNELIYFGSFLLFIVVMLSLDLGVFNKKDHEVKMKEALIMSIIWISLALGFYALIYFKGELLHGITDMARLEEIVRLNKHQIELIPNDFAASLDIYRHNLSLEFITGYVVEYALSVDNIFVIVLIFTAFGVEKRLYHRVLFWGILGAVIMRFIFIFLGAALITKFGWILYIFGAFLVYTGVMMFLNRKQDDKIDTQNHKVVRWAQHVFAVWPHYEGNHFIVKKQGKNLVTPLFIVLLVIEFTDLIFAVDSIPAIFAVTKDAYIVFFSNIFAILGLRSMFFLLVNIIHKFHYLKIGLSVLLIFIGVKMLAHDFMDKIGFETSHSLIIILLILSISVIASLIFPKKDKNSAH</sequence>
<evidence type="ECO:0000256" key="6">
    <source>
        <dbReference type="SAM" id="Phobius"/>
    </source>
</evidence>
<evidence type="ECO:0000256" key="1">
    <source>
        <dbReference type="ARBA" id="ARBA00004141"/>
    </source>
</evidence>
<evidence type="ECO:0000256" key="4">
    <source>
        <dbReference type="ARBA" id="ARBA00022989"/>
    </source>
</evidence>
<dbReference type="PANTHER" id="PTHR30238">
    <property type="entry name" value="MEMBRANE BOUND PREDICTED REDOX MODULATOR"/>
    <property type="match status" value="1"/>
</dbReference>
<feature type="transmembrane region" description="Helical" evidence="6">
    <location>
        <begin position="291"/>
        <end position="310"/>
    </location>
</feature>